<gene>
    <name evidence="1" type="ORF">SPAR_04770</name>
</gene>
<proteinExistence type="predicted"/>
<evidence type="ECO:0000313" key="2">
    <source>
        <dbReference type="Proteomes" id="UP000186168"/>
    </source>
</evidence>
<protein>
    <submittedName>
        <fullName evidence="1">Uncharacterized protein</fullName>
    </submittedName>
</protein>
<comment type="caution">
    <text evidence="1">The sequence shown here is derived from an EMBL/GenBank/DDBJ whole genome shotgun (WGS) entry which is preliminary data.</text>
</comment>
<dbReference type="AlphaFoldDB" id="A0A1R1SQX0"/>
<keyword evidence="2" id="KW-1185">Reference proteome</keyword>
<evidence type="ECO:0000313" key="1">
    <source>
        <dbReference type="EMBL" id="OMI40675.1"/>
    </source>
</evidence>
<reference evidence="1 2" key="1">
    <citation type="submission" date="2013-05" db="EMBL/GenBank/DDBJ databases">
        <title>Genome sequence of Streptomyces sparsogenes DSM 40356.</title>
        <authorList>
            <person name="Coyne S."/>
            <person name="Seebeck F.P."/>
        </authorList>
    </citation>
    <scope>NUCLEOTIDE SEQUENCE [LARGE SCALE GENOMIC DNA]</scope>
    <source>
        <strain evidence="1 2">DSM 40356</strain>
    </source>
</reference>
<accession>A0A1R1SQX0</accession>
<sequence>MTGGSVGPFDGMLGTSCSGGRVLGLLIGSGAGGALTESIVVLVGSGGVGRFGTPVPETPPPPIGVTGVWGLTPAGLAGALFGAAIARSATESGVA</sequence>
<dbReference type="EMBL" id="ASQP01000071">
    <property type="protein sequence ID" value="OMI40675.1"/>
    <property type="molecule type" value="Genomic_DNA"/>
</dbReference>
<organism evidence="1 2">
    <name type="scientific">Streptomyces sparsogenes DSM 40356</name>
    <dbReference type="NCBI Taxonomy" id="1331668"/>
    <lineage>
        <taxon>Bacteria</taxon>
        <taxon>Bacillati</taxon>
        <taxon>Actinomycetota</taxon>
        <taxon>Actinomycetes</taxon>
        <taxon>Kitasatosporales</taxon>
        <taxon>Streptomycetaceae</taxon>
        <taxon>Streptomyces</taxon>
    </lineage>
</organism>
<name>A0A1R1SQX0_9ACTN</name>
<dbReference type="Proteomes" id="UP000186168">
    <property type="component" value="Unassembled WGS sequence"/>
</dbReference>